<evidence type="ECO:0000256" key="4">
    <source>
        <dbReference type="ARBA" id="ARBA00022801"/>
    </source>
</evidence>
<feature type="region of interest" description="Disordered" evidence="9">
    <location>
        <begin position="328"/>
        <end position="553"/>
    </location>
</feature>
<proteinExistence type="inferred from homology"/>
<evidence type="ECO:0000313" key="12">
    <source>
        <dbReference type="Proteomes" id="UP000887563"/>
    </source>
</evidence>
<dbReference type="Gene3D" id="3.40.50.10810">
    <property type="entry name" value="Tandem AAA-ATPase domain"/>
    <property type="match status" value="1"/>
</dbReference>
<keyword evidence="6" id="KW-0067">ATP-binding</keyword>
<feature type="compositionally biased region" description="Basic and acidic residues" evidence="9">
    <location>
        <begin position="351"/>
        <end position="360"/>
    </location>
</feature>
<dbReference type="Pfam" id="PF00176">
    <property type="entry name" value="SNF2-rel_dom"/>
    <property type="match status" value="1"/>
</dbReference>
<evidence type="ECO:0000259" key="10">
    <source>
        <dbReference type="PROSITE" id="PS51192"/>
    </source>
</evidence>
<name>A0A914MYX9_MELIC</name>
<dbReference type="InterPro" id="IPR000330">
    <property type="entry name" value="SNF2_N"/>
</dbReference>
<keyword evidence="5" id="KW-0347">Helicase</keyword>
<dbReference type="SMART" id="SM00487">
    <property type="entry name" value="DEXDc"/>
    <property type="match status" value="1"/>
</dbReference>
<protein>
    <submittedName>
        <fullName evidence="13">Transcriptional regulator ATRX-like protein</fullName>
    </submittedName>
</protein>
<feature type="compositionally biased region" description="Low complexity" evidence="9">
    <location>
        <begin position="361"/>
        <end position="377"/>
    </location>
</feature>
<dbReference type="WBParaSite" id="Minc3s02527g30461">
    <property type="protein sequence ID" value="Minc3s02527g30461"/>
    <property type="gene ID" value="Minc3s02527g30461"/>
</dbReference>
<dbReference type="SUPFAM" id="SSF52540">
    <property type="entry name" value="P-loop containing nucleoside triphosphate hydrolases"/>
    <property type="match status" value="2"/>
</dbReference>
<dbReference type="GO" id="GO:0016887">
    <property type="term" value="F:ATP hydrolysis activity"/>
    <property type="evidence" value="ECO:0007669"/>
    <property type="project" value="InterPro"/>
</dbReference>
<evidence type="ECO:0000256" key="9">
    <source>
        <dbReference type="SAM" id="MobiDB-lite"/>
    </source>
</evidence>
<sequence length="1459" mass="166864">MREPDDSSESNRARSGLVVQIPEEPSELVSVKVFIKTSNCPKRVELCSGCSNKIKQFLCGESSDNDLNDELNVALRNSDQNHVSERVTTNSTVEGVNGVLNGNDSLKDNNNEQNSIADININNSNEVVNETQEFINCDGCLVSDVEVDSITNDFVEPEMNNLLEEIDLASSPIQITTCVPPALSTNEINIEHQKNQNNEINIDDGQHCTSMEIDKILDIDGGISESVTTNNLMKDISIDGAFENLNSAISTIKEQQIKINNAADDEAIEKCGMRNCEVIIKNSDFDRLAKIIESGQRRKNIINSSVEDDDINAELDRQIRTVDNLLRGGNRKSRKDSISSPKVYDTECEDSEHVNDENENRSSAASSVSDSQKSKNSFLRKRNLRSLLAKQSKNSSENGSNGSSDWLSKNNAEKSEASTESPDESDSDTDDTFVEAPKLTPAQRQADAEVRRLLRDTRVKISDSDGSDATIIKTDGDDFDSDSERKNRRAKSKRLKLKDLNSDENDVSKPSSSKIISSDEPKKRMTAKKSHIGKNLDGPNRKKRRIIYSDDDGDVHSLDGVENNKISDEEDFPKQVGRRKVIPKEKLAQATKDAEKAEKERRKRLEEKQREFNGIELTIDEAGNASLINEQSIPKLKNVILDRDSESETPIPVRVHPFLVKVLKKHQAEGIQFLYNCTIESLSRLDEPGGGAILGHCMGLGKTLQIIAFLHTILTHEKISKKINKVLVVVPKNVVLNWMNEFEKWLYGETDSINYSELDSWRTYEERLKAIKRWINYEGPSVLIIGYELFRILTFTDEDKANMSKNRRKNVPLKKKLPATKKLDKLRPQFCEYLQNAPHLLVCDEGHKLKSPSTALFYTIDKIKTLRRICMTGTPLQNNLEEYYCMVNFVKPNLLGSLDEFKSRFSNIIKCGRSKDASAYDVRRMRRRCHVLFDRLKCVLDWRDYSVLRFFLNIYPFSYLIFKRNSLPPKQEYVINIRLTKVQIDLYKKYLDFRNLTEEKRGTNDVGVRLLYDHLILYRVWTHPYLLVEHVKREQYKSQNSIDDFIDDDYDSEAESNDSDDIVAIDALNDNPSTSSANNKNNEFENPLENWAKDLVSEKDRNNFALSNKLLLLIEIIKKCEKIGDKLLVFSQFLSSIALMERMLRYFTQSSGWFVDGHRALMMADGEKWGWHKGIDYSIIDGSVSIVLRDQIQKDFNDPLNLRNRLLLISTKAGSLGTNLIGANRVVIFDCSWNPSHDTQSLFRVYRFGQVKPVYIYRFVAQGTMEERIYNRQVTKESIAKRVTQAAQIQRHYTSQELEEIFVAQGTMEERIYNRQVTKESIAKRVTQAAQIQRHYTSQELEEMYLFEPDTLSNDKLDGQGPRLDPPKDRLLGDIILEKTDAIVSYHPHDILFDELEDERLNDEERAEAWKDYEQEREGRAARQQPINGGLNPQQIQILDSLQQQFPGQPFGRDLRISF</sequence>
<dbReference type="PANTHER" id="PTHR45797">
    <property type="entry name" value="RAD54-LIKE"/>
    <property type="match status" value="1"/>
</dbReference>
<evidence type="ECO:0000256" key="1">
    <source>
        <dbReference type="ARBA" id="ARBA00004123"/>
    </source>
</evidence>
<evidence type="ECO:0000256" key="8">
    <source>
        <dbReference type="ARBA" id="ARBA00023242"/>
    </source>
</evidence>
<evidence type="ECO:0000256" key="3">
    <source>
        <dbReference type="ARBA" id="ARBA00022741"/>
    </source>
</evidence>
<keyword evidence="12" id="KW-1185">Reference proteome</keyword>
<keyword evidence="4" id="KW-0378">Hydrolase</keyword>
<dbReference type="GO" id="GO:0005634">
    <property type="term" value="C:nucleus"/>
    <property type="evidence" value="ECO:0007669"/>
    <property type="project" value="UniProtKB-SubCell"/>
</dbReference>
<dbReference type="GO" id="GO:0003677">
    <property type="term" value="F:DNA binding"/>
    <property type="evidence" value="ECO:0007669"/>
    <property type="project" value="UniProtKB-KW"/>
</dbReference>
<dbReference type="PANTHER" id="PTHR45797:SF3">
    <property type="entry name" value="TRANSCRIPTIONAL REGULATOR ATRX HOMOLOG"/>
    <property type="match status" value="1"/>
</dbReference>
<evidence type="ECO:0000259" key="11">
    <source>
        <dbReference type="PROSITE" id="PS51194"/>
    </source>
</evidence>
<evidence type="ECO:0000256" key="5">
    <source>
        <dbReference type="ARBA" id="ARBA00022806"/>
    </source>
</evidence>
<keyword evidence="8" id="KW-0539">Nucleus</keyword>
<dbReference type="Proteomes" id="UP000887563">
    <property type="component" value="Unplaced"/>
</dbReference>
<dbReference type="InterPro" id="IPR027417">
    <property type="entry name" value="P-loop_NTPase"/>
</dbReference>
<comment type="subcellular location">
    <subcellularLocation>
        <location evidence="1">Nucleus</location>
    </subcellularLocation>
</comment>
<dbReference type="InterPro" id="IPR038718">
    <property type="entry name" value="SNF2-like_sf"/>
</dbReference>
<dbReference type="InterPro" id="IPR014001">
    <property type="entry name" value="Helicase_ATP-bd"/>
</dbReference>
<evidence type="ECO:0000256" key="6">
    <source>
        <dbReference type="ARBA" id="ARBA00022840"/>
    </source>
</evidence>
<dbReference type="Pfam" id="PF00271">
    <property type="entry name" value="Helicase_C"/>
    <property type="match status" value="1"/>
</dbReference>
<dbReference type="InterPro" id="IPR044574">
    <property type="entry name" value="ARIP4-like"/>
</dbReference>
<dbReference type="Gene3D" id="3.40.50.300">
    <property type="entry name" value="P-loop containing nucleotide triphosphate hydrolases"/>
    <property type="match status" value="2"/>
</dbReference>
<dbReference type="GO" id="GO:0004386">
    <property type="term" value="F:helicase activity"/>
    <property type="evidence" value="ECO:0007669"/>
    <property type="project" value="UniProtKB-KW"/>
</dbReference>
<organism evidence="12 13">
    <name type="scientific">Meloidogyne incognita</name>
    <name type="common">Southern root-knot nematode worm</name>
    <name type="synonym">Oxyuris incognita</name>
    <dbReference type="NCBI Taxonomy" id="6306"/>
    <lineage>
        <taxon>Eukaryota</taxon>
        <taxon>Metazoa</taxon>
        <taxon>Ecdysozoa</taxon>
        <taxon>Nematoda</taxon>
        <taxon>Chromadorea</taxon>
        <taxon>Rhabditida</taxon>
        <taxon>Tylenchina</taxon>
        <taxon>Tylenchomorpha</taxon>
        <taxon>Tylenchoidea</taxon>
        <taxon>Meloidogynidae</taxon>
        <taxon>Meloidogyninae</taxon>
        <taxon>Meloidogyne</taxon>
        <taxon>Meloidogyne incognita group</taxon>
    </lineage>
</organism>
<feature type="compositionally biased region" description="Basic residues" evidence="9">
    <location>
        <begin position="486"/>
        <end position="496"/>
    </location>
</feature>
<dbReference type="InterPro" id="IPR001650">
    <property type="entry name" value="Helicase_C-like"/>
</dbReference>
<feature type="compositionally biased region" description="Acidic residues" evidence="9">
    <location>
        <begin position="421"/>
        <end position="433"/>
    </location>
</feature>
<dbReference type="SMART" id="SM00490">
    <property type="entry name" value="HELICc"/>
    <property type="match status" value="1"/>
</dbReference>
<dbReference type="CDD" id="cd18793">
    <property type="entry name" value="SF2_C_SNF"/>
    <property type="match status" value="1"/>
</dbReference>
<dbReference type="InterPro" id="IPR049730">
    <property type="entry name" value="SNF2/RAD54-like_C"/>
</dbReference>
<reference evidence="13" key="1">
    <citation type="submission" date="2022-11" db="UniProtKB">
        <authorList>
            <consortium name="WormBaseParasite"/>
        </authorList>
    </citation>
    <scope>IDENTIFICATION</scope>
</reference>
<accession>A0A914MYX9</accession>
<feature type="domain" description="Helicase ATP-binding" evidence="10">
    <location>
        <begin position="683"/>
        <end position="893"/>
    </location>
</feature>
<comment type="similarity">
    <text evidence="2">Belongs to the SNF2/RAD54 helicase family.</text>
</comment>
<feature type="compositionally biased region" description="Basic and acidic residues" evidence="9">
    <location>
        <begin position="446"/>
        <end position="463"/>
    </location>
</feature>
<feature type="compositionally biased region" description="Low complexity" evidence="9">
    <location>
        <begin position="392"/>
        <end position="404"/>
    </location>
</feature>
<evidence type="ECO:0000313" key="13">
    <source>
        <dbReference type="WBParaSite" id="Minc3s02527g30461"/>
    </source>
</evidence>
<keyword evidence="7" id="KW-0238">DNA-binding</keyword>
<dbReference type="PROSITE" id="PS51192">
    <property type="entry name" value="HELICASE_ATP_BIND_1"/>
    <property type="match status" value="1"/>
</dbReference>
<feature type="domain" description="Helicase C-terminal" evidence="11">
    <location>
        <begin position="1112"/>
        <end position="1297"/>
    </location>
</feature>
<dbReference type="PROSITE" id="PS51194">
    <property type="entry name" value="HELICASE_CTER"/>
    <property type="match status" value="1"/>
</dbReference>
<evidence type="ECO:0000256" key="2">
    <source>
        <dbReference type="ARBA" id="ARBA00007025"/>
    </source>
</evidence>
<dbReference type="GO" id="GO:0005524">
    <property type="term" value="F:ATP binding"/>
    <property type="evidence" value="ECO:0007669"/>
    <property type="project" value="UniProtKB-KW"/>
</dbReference>
<evidence type="ECO:0000256" key="7">
    <source>
        <dbReference type="ARBA" id="ARBA00023125"/>
    </source>
</evidence>
<keyword evidence="3" id="KW-0547">Nucleotide-binding</keyword>
<feature type="region of interest" description="Disordered" evidence="9">
    <location>
        <begin position="583"/>
        <end position="605"/>
    </location>
</feature>